<proteinExistence type="predicted"/>
<evidence type="ECO:0000256" key="1">
    <source>
        <dbReference type="ARBA" id="ARBA00023015"/>
    </source>
</evidence>
<dbReference type="Gene3D" id="1.10.10.10">
    <property type="entry name" value="Winged helix-like DNA-binding domain superfamily/Winged helix DNA-binding domain"/>
    <property type="match status" value="1"/>
</dbReference>
<dbReference type="Proteomes" id="UP000238701">
    <property type="component" value="Unassembled WGS sequence"/>
</dbReference>
<dbReference type="InterPro" id="IPR039425">
    <property type="entry name" value="RNA_pol_sigma-70-like"/>
</dbReference>
<dbReference type="InterPro" id="IPR013324">
    <property type="entry name" value="RNA_pol_sigma_r3/r4-like"/>
</dbReference>
<dbReference type="AlphaFoldDB" id="A0A2U3KYR7"/>
<dbReference type="SUPFAM" id="SSF88659">
    <property type="entry name" value="Sigma3 and sigma4 domains of RNA polymerase sigma factors"/>
    <property type="match status" value="1"/>
</dbReference>
<dbReference type="PANTHER" id="PTHR43133">
    <property type="entry name" value="RNA POLYMERASE ECF-TYPE SIGMA FACTO"/>
    <property type="match status" value="1"/>
</dbReference>
<dbReference type="InterPro" id="IPR014284">
    <property type="entry name" value="RNA_pol_sigma-70_dom"/>
</dbReference>
<keyword evidence="1" id="KW-0805">Transcription regulation</keyword>
<reference evidence="6" key="1">
    <citation type="submission" date="2018-02" db="EMBL/GenBank/DDBJ databases">
        <authorList>
            <person name="Hausmann B."/>
        </authorList>
    </citation>
    <scope>NUCLEOTIDE SEQUENCE [LARGE SCALE GENOMIC DNA]</scope>
    <source>
        <strain evidence="6">Peat soil MAG SbA1</strain>
    </source>
</reference>
<name>A0A2U3KYR7_9BACT</name>
<dbReference type="GO" id="GO:0016987">
    <property type="term" value="F:sigma factor activity"/>
    <property type="evidence" value="ECO:0007669"/>
    <property type="project" value="UniProtKB-KW"/>
</dbReference>
<protein>
    <submittedName>
        <fullName evidence="5">RNA polymerase, sigma-24 subunit, ECF subfamily</fullName>
    </submittedName>
</protein>
<dbReference type="Pfam" id="PF07638">
    <property type="entry name" value="Sigma70_ECF"/>
    <property type="match status" value="1"/>
</dbReference>
<dbReference type="NCBIfam" id="TIGR02999">
    <property type="entry name" value="Sig-70_X6"/>
    <property type="match status" value="1"/>
</dbReference>
<dbReference type="EMBL" id="OMOD01000150">
    <property type="protein sequence ID" value="SPF44763.1"/>
    <property type="molecule type" value="Genomic_DNA"/>
</dbReference>
<dbReference type="GO" id="GO:0006352">
    <property type="term" value="P:DNA-templated transcription initiation"/>
    <property type="evidence" value="ECO:0007669"/>
    <property type="project" value="InterPro"/>
</dbReference>
<dbReference type="PANTHER" id="PTHR43133:SF39">
    <property type="entry name" value="SIMILAR TO RNA POLYMERASE SIGMA-E FACTOR"/>
    <property type="match status" value="1"/>
</dbReference>
<dbReference type="PROSITE" id="PS50943">
    <property type="entry name" value="HTH_CROC1"/>
    <property type="match status" value="1"/>
</dbReference>
<sequence>MGVGPELSKQVSELLASWNNGDAKAREALMPLVYDELRKLAASHLRRERNDHTLQPTALVHEVYLRLAEQKNVQWQDKSHFFGVTANLMRRILVDHARAHLADKRGSGLPKVSLNEAIAMSRERPAELLALDESLTQLAATDPQQSRIVELRVFAGLTIEQTAEVLGISPATVKRDWNLAKAWLLREIEKAEPS</sequence>
<evidence type="ECO:0000256" key="2">
    <source>
        <dbReference type="ARBA" id="ARBA00023082"/>
    </source>
</evidence>
<evidence type="ECO:0000313" key="5">
    <source>
        <dbReference type="EMBL" id="SPF44763.1"/>
    </source>
</evidence>
<keyword evidence="3" id="KW-0804">Transcription</keyword>
<dbReference type="NCBIfam" id="TIGR02937">
    <property type="entry name" value="sigma70-ECF"/>
    <property type="match status" value="1"/>
</dbReference>
<dbReference type="InterPro" id="IPR001387">
    <property type="entry name" value="Cro/C1-type_HTH"/>
</dbReference>
<evidence type="ECO:0000259" key="4">
    <source>
        <dbReference type="PROSITE" id="PS50943"/>
    </source>
</evidence>
<keyword evidence="2" id="KW-0731">Sigma factor</keyword>
<dbReference type="InterPro" id="IPR011517">
    <property type="entry name" value="RNA_pol_sigma70_ECF-like"/>
</dbReference>
<organism evidence="5 6">
    <name type="scientific">Candidatus Sulfotelmatobacter kueseliae</name>
    <dbReference type="NCBI Taxonomy" id="2042962"/>
    <lineage>
        <taxon>Bacteria</taxon>
        <taxon>Pseudomonadati</taxon>
        <taxon>Acidobacteriota</taxon>
        <taxon>Terriglobia</taxon>
        <taxon>Terriglobales</taxon>
        <taxon>Candidatus Korobacteraceae</taxon>
        <taxon>Candidatus Sulfotelmatobacter</taxon>
    </lineage>
</organism>
<dbReference type="InterPro" id="IPR053812">
    <property type="entry name" value="HTH_Sigma70_ECF-like"/>
</dbReference>
<gene>
    <name evidence="5" type="ORF">SBA1_550128</name>
</gene>
<accession>A0A2U3KYR7</accession>
<dbReference type="InterPro" id="IPR036388">
    <property type="entry name" value="WH-like_DNA-bd_sf"/>
</dbReference>
<evidence type="ECO:0000256" key="3">
    <source>
        <dbReference type="ARBA" id="ARBA00023163"/>
    </source>
</evidence>
<evidence type="ECO:0000313" key="6">
    <source>
        <dbReference type="Proteomes" id="UP000238701"/>
    </source>
</evidence>
<feature type="domain" description="HTH cro/C1-type" evidence="4">
    <location>
        <begin position="148"/>
        <end position="175"/>
    </location>
</feature>